<gene>
    <name evidence="2" type="ORF">BCR38DRAFT_416713</name>
</gene>
<keyword evidence="1" id="KW-1133">Transmembrane helix</keyword>
<dbReference type="GeneID" id="63775331"/>
<comment type="caution">
    <text evidence="2">The sequence shown here is derived from an EMBL/GenBank/DDBJ whole genome shotgun (WGS) entry which is preliminary data.</text>
</comment>
<proteinExistence type="predicted"/>
<dbReference type="OrthoDB" id="440553at2759"/>
<dbReference type="AlphaFoldDB" id="A0A1Y2EIJ3"/>
<keyword evidence="1" id="KW-0812">Transmembrane</keyword>
<dbReference type="InParanoid" id="A0A1Y2EIJ3"/>
<dbReference type="STRING" id="1141098.A0A1Y2EIJ3"/>
<evidence type="ECO:0000256" key="1">
    <source>
        <dbReference type="SAM" id="Phobius"/>
    </source>
</evidence>
<evidence type="ECO:0000313" key="2">
    <source>
        <dbReference type="EMBL" id="ORY71401.1"/>
    </source>
</evidence>
<feature type="transmembrane region" description="Helical" evidence="1">
    <location>
        <begin position="50"/>
        <end position="72"/>
    </location>
</feature>
<dbReference type="RefSeq" id="XP_040720993.1">
    <property type="nucleotide sequence ID" value="XM_040859119.1"/>
</dbReference>
<organism evidence="2 3">
    <name type="scientific">Pseudomassariella vexata</name>
    <dbReference type="NCBI Taxonomy" id="1141098"/>
    <lineage>
        <taxon>Eukaryota</taxon>
        <taxon>Fungi</taxon>
        <taxon>Dikarya</taxon>
        <taxon>Ascomycota</taxon>
        <taxon>Pezizomycotina</taxon>
        <taxon>Sordariomycetes</taxon>
        <taxon>Xylariomycetidae</taxon>
        <taxon>Amphisphaeriales</taxon>
        <taxon>Pseudomassariaceae</taxon>
        <taxon>Pseudomassariella</taxon>
    </lineage>
</organism>
<dbReference type="Proteomes" id="UP000193689">
    <property type="component" value="Unassembled WGS sequence"/>
</dbReference>
<dbReference type="EMBL" id="MCFJ01000001">
    <property type="protein sequence ID" value="ORY71401.1"/>
    <property type="molecule type" value="Genomic_DNA"/>
</dbReference>
<accession>A0A1Y2EIJ3</accession>
<keyword evidence="1" id="KW-0472">Membrane</keyword>
<keyword evidence="3" id="KW-1185">Reference proteome</keyword>
<reference evidence="2 3" key="1">
    <citation type="submission" date="2016-07" db="EMBL/GenBank/DDBJ databases">
        <title>Pervasive Adenine N6-methylation of Active Genes in Fungi.</title>
        <authorList>
            <consortium name="DOE Joint Genome Institute"/>
            <person name="Mondo S.J."/>
            <person name="Dannebaum R.O."/>
            <person name="Kuo R.C."/>
            <person name="Labutti K."/>
            <person name="Haridas S."/>
            <person name="Kuo A."/>
            <person name="Salamov A."/>
            <person name="Ahrendt S.R."/>
            <person name="Lipzen A."/>
            <person name="Sullivan W."/>
            <person name="Andreopoulos W.B."/>
            <person name="Clum A."/>
            <person name="Lindquist E."/>
            <person name="Daum C."/>
            <person name="Ramamoorthy G.K."/>
            <person name="Gryganskyi A."/>
            <person name="Culley D."/>
            <person name="Magnuson J.K."/>
            <person name="James T.Y."/>
            <person name="O'Malley M.A."/>
            <person name="Stajich J.E."/>
            <person name="Spatafora J.W."/>
            <person name="Visel A."/>
            <person name="Grigoriev I.V."/>
        </authorList>
    </citation>
    <scope>NUCLEOTIDE SEQUENCE [LARGE SCALE GENOMIC DNA]</scope>
    <source>
        <strain evidence="2 3">CBS 129021</strain>
    </source>
</reference>
<evidence type="ECO:0000313" key="3">
    <source>
        <dbReference type="Proteomes" id="UP000193689"/>
    </source>
</evidence>
<name>A0A1Y2EIJ3_9PEZI</name>
<protein>
    <submittedName>
        <fullName evidence="2">Uncharacterized protein</fullName>
    </submittedName>
</protein>
<sequence length="76" mass="8279">MFSALSSYIYLPALVFLALMNLTVTSYLLVAGRALAFMGDMAGQSETRPVYMVIFILMAGANLCMVLVRNYVGSLC</sequence>
<feature type="transmembrane region" description="Helical" evidence="1">
    <location>
        <begin position="7"/>
        <end position="30"/>
    </location>
</feature>